<name>A0A4P7SGA8_9CELL</name>
<evidence type="ECO:0000313" key="3">
    <source>
        <dbReference type="EMBL" id="QCB92940.1"/>
    </source>
</evidence>
<reference evidence="3 4" key="1">
    <citation type="submission" date="2019-04" db="EMBL/GenBank/DDBJ databases">
        <title>Isolation and identification of Cellulomonas shaoxiangyii sp. Nov. isolated from feces of the Tibetan antelopes (Pantholops hodgsonii) in the Qinghai-Tibet plateau of China.</title>
        <authorList>
            <person name="Tian Z."/>
        </authorList>
    </citation>
    <scope>NUCLEOTIDE SEQUENCE [LARGE SCALE GENOMIC DNA]</scope>
    <source>
        <strain evidence="3 4">Z28</strain>
    </source>
</reference>
<feature type="domain" description="DUF5709" evidence="2">
    <location>
        <begin position="91"/>
        <end position="136"/>
    </location>
</feature>
<dbReference type="Pfam" id="PF18970">
    <property type="entry name" value="DUF5709"/>
    <property type="match status" value="1"/>
</dbReference>
<sequence length="166" mass="17785">MSEDTPATRTDPALGSEGDTNQLPGEDILSDRGTGDLLDEWIVPPERDRPASARWGETPWEEARGETLDQRVAQEEPEVWETESAPPPDRDELRAGRLIEDGDAVEAGGTSEFAVDAGIAGGAATAEEAAVHVIEEQYEEAYPDAPGTADDDEVTGDEDTPPAERL</sequence>
<dbReference type="OrthoDB" id="3212066at2"/>
<dbReference type="AlphaFoldDB" id="A0A4P7SGA8"/>
<dbReference type="RefSeq" id="WP_135973013.1">
    <property type="nucleotide sequence ID" value="NZ_CP039291.1"/>
</dbReference>
<protein>
    <recommendedName>
        <fullName evidence="2">DUF5709 domain-containing protein</fullName>
    </recommendedName>
</protein>
<dbReference type="KEGG" id="celz:E5225_04570"/>
<evidence type="ECO:0000256" key="1">
    <source>
        <dbReference type="SAM" id="MobiDB-lite"/>
    </source>
</evidence>
<feature type="compositionally biased region" description="Basic and acidic residues" evidence="1">
    <location>
        <begin position="61"/>
        <end position="74"/>
    </location>
</feature>
<feature type="compositionally biased region" description="Acidic residues" evidence="1">
    <location>
        <begin position="149"/>
        <end position="166"/>
    </location>
</feature>
<gene>
    <name evidence="3" type="ORF">E5225_04570</name>
</gene>
<dbReference type="EMBL" id="CP039291">
    <property type="protein sequence ID" value="QCB92940.1"/>
    <property type="molecule type" value="Genomic_DNA"/>
</dbReference>
<keyword evidence="4" id="KW-1185">Reference proteome</keyword>
<feature type="region of interest" description="Disordered" evidence="1">
    <location>
        <begin position="130"/>
        <end position="166"/>
    </location>
</feature>
<proteinExistence type="predicted"/>
<accession>A0A4P7SGA8</accession>
<organism evidence="3 4">
    <name type="scientific">Cellulomonas shaoxiangyii</name>
    <dbReference type="NCBI Taxonomy" id="2566013"/>
    <lineage>
        <taxon>Bacteria</taxon>
        <taxon>Bacillati</taxon>
        <taxon>Actinomycetota</taxon>
        <taxon>Actinomycetes</taxon>
        <taxon>Micrococcales</taxon>
        <taxon>Cellulomonadaceae</taxon>
        <taxon>Cellulomonas</taxon>
    </lineage>
</organism>
<dbReference type="Proteomes" id="UP000296469">
    <property type="component" value="Chromosome"/>
</dbReference>
<dbReference type="InterPro" id="IPR043763">
    <property type="entry name" value="DUF5709"/>
</dbReference>
<evidence type="ECO:0000313" key="4">
    <source>
        <dbReference type="Proteomes" id="UP000296469"/>
    </source>
</evidence>
<evidence type="ECO:0000259" key="2">
    <source>
        <dbReference type="Pfam" id="PF18970"/>
    </source>
</evidence>
<feature type="region of interest" description="Disordered" evidence="1">
    <location>
        <begin position="1"/>
        <end position="93"/>
    </location>
</feature>